<evidence type="ECO:0000256" key="1">
    <source>
        <dbReference type="SAM" id="MobiDB-lite"/>
    </source>
</evidence>
<reference evidence="2" key="1">
    <citation type="submission" date="2019-04" db="EMBL/GenBank/DDBJ databases">
        <title>Draft genome sequences of Streptomyces avermitilis MC3.</title>
        <authorList>
            <person name="Komaki H."/>
            <person name="Tamura T."/>
            <person name="Hosoyama A."/>
        </authorList>
    </citation>
    <scope>NUCLEOTIDE SEQUENCE</scope>
    <source>
        <strain evidence="2">MC3</strain>
    </source>
</reference>
<gene>
    <name evidence="2" type="ORF">SAVMC3_74970</name>
</gene>
<feature type="region of interest" description="Disordered" evidence="1">
    <location>
        <begin position="49"/>
        <end position="88"/>
    </location>
</feature>
<feature type="compositionally biased region" description="Polar residues" evidence="1">
    <location>
        <begin position="76"/>
        <end position="88"/>
    </location>
</feature>
<accession>A0A499VRU6</accession>
<evidence type="ECO:0000313" key="2">
    <source>
        <dbReference type="EMBL" id="BBJ54868.1"/>
    </source>
</evidence>
<dbReference type="AlphaFoldDB" id="A0A499VRU6"/>
<protein>
    <submittedName>
        <fullName evidence="2">Uncharacterized protein</fullName>
    </submittedName>
</protein>
<sequence length="88" mass="9179">MGEPDPAARVARVREWTVLPDHASVNRHEPGAEGVAGALLERKVAVEAASRAGEGVGDVPVRTPRTTSPPAEEPDATSTKSARSTPFP</sequence>
<organism evidence="2">
    <name type="scientific">Streptomyces avermitilis</name>
    <dbReference type="NCBI Taxonomy" id="33903"/>
    <lineage>
        <taxon>Bacteria</taxon>
        <taxon>Bacillati</taxon>
        <taxon>Actinomycetota</taxon>
        <taxon>Actinomycetes</taxon>
        <taxon>Kitasatosporales</taxon>
        <taxon>Streptomycetaceae</taxon>
        <taxon>Streptomyces</taxon>
    </lineage>
</organism>
<dbReference type="EMBL" id="AP019621">
    <property type="protein sequence ID" value="BBJ54868.1"/>
    <property type="molecule type" value="Genomic_DNA"/>
</dbReference>
<proteinExistence type="predicted"/>
<feature type="compositionally biased region" description="Low complexity" evidence="1">
    <location>
        <begin position="59"/>
        <end position="70"/>
    </location>
</feature>
<name>A0A499VRU6_STRAX</name>